<organism evidence="2 3">
    <name type="scientific">Brevibacillus laterosporus</name>
    <name type="common">Bacillus laterosporus</name>
    <dbReference type="NCBI Taxonomy" id="1465"/>
    <lineage>
        <taxon>Bacteria</taxon>
        <taxon>Bacillati</taxon>
        <taxon>Bacillota</taxon>
        <taxon>Bacilli</taxon>
        <taxon>Bacillales</taxon>
        <taxon>Paenibacillaceae</taxon>
        <taxon>Brevibacillus</taxon>
    </lineage>
</organism>
<comment type="caution">
    <text evidence="2">The sequence shown here is derived from an EMBL/GenBank/DDBJ whole genome shotgun (WGS) entry which is preliminary data.</text>
</comment>
<evidence type="ECO:0000313" key="2">
    <source>
        <dbReference type="EMBL" id="PPB10868.1"/>
    </source>
</evidence>
<accession>A0AAP8QFT1</accession>
<feature type="domain" description="HTH cro/C1-type" evidence="1">
    <location>
        <begin position="28"/>
        <end position="75"/>
    </location>
</feature>
<dbReference type="AlphaFoldDB" id="A0AAP8QFT1"/>
<sequence length="425" mass="50004">MKIARTNIFTSRPSPSRELSMSVSEALQGFKQAEIAEIIGVSSTNLNRFLKGTRTFDLKTLDLVTEFLKLPVGYFYNEYIEDILNNPVRHRGLRIREFVHNCIRLGDNFSKYIKTILDKVVENNDYLSEIHLIGKELEEIGEKKLALQYYELYIENEQKRFSEALALAYYDRFLIIRELNMEFAYEAAVRLGERANNLSGELKFKAFIQVLNVFYVLDQWEYIEKYSYKLLEEIKRSKNISQTLLGETLNHLSVALLKIRRYEEALEIIRQYEKIKVGKFSVWAIGNRLVVEIESGQIHKINDLCSFCKEHPSEAFQYLDIILGILVNNGMYLEIQKFLREFKDDIEYLYSLTNPRDKNRIIKLKYSLSLFKLHQEDSTWFDEVFTGLQIAKQLKINHQIELGYQIILKNSHALTLSQRQILIQN</sequence>
<dbReference type="RefSeq" id="WP_104030884.1">
    <property type="nucleotide sequence ID" value="NZ_PRKQ01000003.1"/>
</dbReference>
<dbReference type="Gene3D" id="1.10.260.40">
    <property type="entry name" value="lambda repressor-like DNA-binding domains"/>
    <property type="match status" value="1"/>
</dbReference>
<gene>
    <name evidence="2" type="ORF">C4A77_04370</name>
</gene>
<dbReference type="CDD" id="cd00093">
    <property type="entry name" value="HTH_XRE"/>
    <property type="match status" value="1"/>
</dbReference>
<dbReference type="EMBL" id="PRKQ01000003">
    <property type="protein sequence ID" value="PPB10868.1"/>
    <property type="molecule type" value="Genomic_DNA"/>
</dbReference>
<name>A0AAP8QFT1_BRELA</name>
<evidence type="ECO:0000313" key="3">
    <source>
        <dbReference type="Proteomes" id="UP000239759"/>
    </source>
</evidence>
<protein>
    <recommendedName>
        <fullName evidence="1">HTH cro/C1-type domain-containing protein</fullName>
    </recommendedName>
</protein>
<dbReference type="InterPro" id="IPR001387">
    <property type="entry name" value="Cro/C1-type_HTH"/>
</dbReference>
<evidence type="ECO:0000259" key="1">
    <source>
        <dbReference type="PROSITE" id="PS50943"/>
    </source>
</evidence>
<dbReference type="GO" id="GO:0003677">
    <property type="term" value="F:DNA binding"/>
    <property type="evidence" value="ECO:0007669"/>
    <property type="project" value="InterPro"/>
</dbReference>
<dbReference type="InterPro" id="IPR010982">
    <property type="entry name" value="Lambda_DNA-bd_dom_sf"/>
</dbReference>
<dbReference type="Proteomes" id="UP000239759">
    <property type="component" value="Unassembled WGS sequence"/>
</dbReference>
<dbReference type="Pfam" id="PF01381">
    <property type="entry name" value="HTH_3"/>
    <property type="match status" value="1"/>
</dbReference>
<dbReference type="SUPFAM" id="SSF47413">
    <property type="entry name" value="lambda repressor-like DNA-binding domains"/>
    <property type="match status" value="1"/>
</dbReference>
<proteinExistence type="predicted"/>
<dbReference type="PROSITE" id="PS50943">
    <property type="entry name" value="HTH_CROC1"/>
    <property type="match status" value="1"/>
</dbReference>
<reference evidence="2 3" key="1">
    <citation type="submission" date="2018-02" db="EMBL/GenBank/DDBJ databases">
        <title>Comparative analysis of genomes of three Brevibacillus laterosporus strains producers of potent antimicrobials isolated from silage.</title>
        <authorList>
            <person name="Kojic M."/>
            <person name="Miljkovic M."/>
            <person name="Studholme D."/>
            <person name="Filipic B."/>
        </authorList>
    </citation>
    <scope>NUCLEOTIDE SEQUENCE [LARGE SCALE GENOMIC DNA]</scope>
    <source>
        <strain evidence="2 3">BGSP11</strain>
    </source>
</reference>